<sequence length="202" mass="23127">MPRSTVPSRVQVDMLLECLEERPWLATGHARTSHARDRVRAAWREIAIQLNSDENGCIKSWQQWSKYWKDKKSAVKKKASQIRTGIQTTGVDGEEEGLVLSTVEERMVALMVGRRLVTDRKKPNIVPIEQNSNQQTPPSENDSQLASLAERFIAVEEKRLENDRLVMQNQQKMLEIFLATSEAWTRQAQAIQELCAAIKRES</sequence>
<comment type="caution">
    <text evidence="1">The sequence shown here is derived from an EMBL/GenBank/DDBJ whole genome shotgun (WGS) entry which is preliminary data.</text>
</comment>
<evidence type="ECO:0000313" key="2">
    <source>
        <dbReference type="Proteomes" id="UP001231649"/>
    </source>
</evidence>
<proteinExistence type="predicted"/>
<evidence type="ECO:0000313" key="1">
    <source>
        <dbReference type="EMBL" id="KAJ8708121.1"/>
    </source>
</evidence>
<organism evidence="1 2">
    <name type="scientific">Mythimna loreyi</name>
    <dbReference type="NCBI Taxonomy" id="667449"/>
    <lineage>
        <taxon>Eukaryota</taxon>
        <taxon>Metazoa</taxon>
        <taxon>Ecdysozoa</taxon>
        <taxon>Arthropoda</taxon>
        <taxon>Hexapoda</taxon>
        <taxon>Insecta</taxon>
        <taxon>Pterygota</taxon>
        <taxon>Neoptera</taxon>
        <taxon>Endopterygota</taxon>
        <taxon>Lepidoptera</taxon>
        <taxon>Glossata</taxon>
        <taxon>Ditrysia</taxon>
        <taxon>Noctuoidea</taxon>
        <taxon>Noctuidae</taxon>
        <taxon>Noctuinae</taxon>
        <taxon>Hadenini</taxon>
        <taxon>Mythimna</taxon>
    </lineage>
</organism>
<dbReference type="Proteomes" id="UP001231649">
    <property type="component" value="Chromosome 26"/>
</dbReference>
<name>A0ACC2Q4X2_9NEOP</name>
<gene>
    <name evidence="1" type="ORF">PYW08_010487</name>
</gene>
<reference evidence="1" key="1">
    <citation type="submission" date="2023-03" db="EMBL/GenBank/DDBJ databases">
        <title>Chromosome-level genomes of two armyworms, Mythimna separata and Mythimna loreyi, provide insights into the biosynthesis and reception of sex pheromones.</title>
        <authorList>
            <person name="Zhao H."/>
        </authorList>
    </citation>
    <scope>NUCLEOTIDE SEQUENCE</scope>
    <source>
        <strain evidence="1">BeijingLab</strain>
    </source>
</reference>
<protein>
    <submittedName>
        <fullName evidence="1">Uncharacterized protein</fullName>
    </submittedName>
</protein>
<keyword evidence="2" id="KW-1185">Reference proteome</keyword>
<dbReference type="EMBL" id="CM056802">
    <property type="protein sequence ID" value="KAJ8708121.1"/>
    <property type="molecule type" value="Genomic_DNA"/>
</dbReference>
<accession>A0ACC2Q4X2</accession>